<gene>
    <name evidence="3" type="ORF">D0Y50_09005</name>
</gene>
<name>A0A346NLT3_9ALTE</name>
<dbReference type="Proteomes" id="UP000262073">
    <property type="component" value="Chromosome"/>
</dbReference>
<sequence>MKKFALGILTGCIVSTYNVQAASITNADFSRCDYSGWTTESVPGPATSKDFSIVSRPDGCEAHIEIDSSSAFINLLYQPVDFSLSDTDPLVLHYRFSVDSTLANQPSLSADYFAMGFNDGSGQLFNAEGEVGTLFGTPDINGAANYQGTFLLADSFANQTGWSLEVQLLSNFDGAAAWMDIQQLSIEPFRPASVSATSTALLAIMSFGLLGRARRTTKEIR</sequence>
<dbReference type="KEGG" id="salm:D0Y50_09005"/>
<accession>A0A346NLT3</accession>
<evidence type="ECO:0000256" key="2">
    <source>
        <dbReference type="SAM" id="SignalP"/>
    </source>
</evidence>
<dbReference type="OrthoDB" id="6332663at2"/>
<reference evidence="3 4" key="1">
    <citation type="submission" date="2018-08" db="EMBL/GenBank/DDBJ databases">
        <title>Salinimonas sediminis sp. nov., a piezophilic bacterium isolated from a deep-sea sediment sample from the New Britain Trench.</title>
        <authorList>
            <person name="Cao J."/>
        </authorList>
    </citation>
    <scope>NUCLEOTIDE SEQUENCE [LARGE SCALE GENOMIC DNA]</scope>
    <source>
        <strain evidence="3 4">N102</strain>
    </source>
</reference>
<keyword evidence="4" id="KW-1185">Reference proteome</keyword>
<proteinExistence type="predicted"/>
<evidence type="ECO:0000313" key="4">
    <source>
        <dbReference type="Proteomes" id="UP000262073"/>
    </source>
</evidence>
<feature type="chain" id="PRO_5016973690" description="PEP-CTERM sorting domain-containing protein" evidence="2">
    <location>
        <begin position="22"/>
        <end position="221"/>
    </location>
</feature>
<evidence type="ECO:0008006" key="5">
    <source>
        <dbReference type="Google" id="ProtNLM"/>
    </source>
</evidence>
<keyword evidence="1" id="KW-1133">Transmembrane helix</keyword>
<dbReference type="RefSeq" id="WP_117316544.1">
    <property type="nucleotide sequence ID" value="NZ_CP031769.1"/>
</dbReference>
<dbReference type="EMBL" id="CP031769">
    <property type="protein sequence ID" value="AXR06490.1"/>
    <property type="molecule type" value="Genomic_DNA"/>
</dbReference>
<organism evidence="3 4">
    <name type="scientific">Salinimonas sediminis</name>
    <dbReference type="NCBI Taxonomy" id="2303538"/>
    <lineage>
        <taxon>Bacteria</taxon>
        <taxon>Pseudomonadati</taxon>
        <taxon>Pseudomonadota</taxon>
        <taxon>Gammaproteobacteria</taxon>
        <taxon>Alteromonadales</taxon>
        <taxon>Alteromonadaceae</taxon>
        <taxon>Alteromonas/Salinimonas group</taxon>
        <taxon>Salinimonas</taxon>
    </lineage>
</organism>
<dbReference type="AlphaFoldDB" id="A0A346NLT3"/>
<evidence type="ECO:0000256" key="1">
    <source>
        <dbReference type="SAM" id="Phobius"/>
    </source>
</evidence>
<feature type="signal peptide" evidence="2">
    <location>
        <begin position="1"/>
        <end position="21"/>
    </location>
</feature>
<keyword evidence="1" id="KW-0812">Transmembrane</keyword>
<keyword evidence="2" id="KW-0732">Signal</keyword>
<evidence type="ECO:0000313" key="3">
    <source>
        <dbReference type="EMBL" id="AXR06490.1"/>
    </source>
</evidence>
<feature type="transmembrane region" description="Helical" evidence="1">
    <location>
        <begin position="192"/>
        <end position="211"/>
    </location>
</feature>
<keyword evidence="1" id="KW-0472">Membrane</keyword>
<protein>
    <recommendedName>
        <fullName evidence="5">PEP-CTERM sorting domain-containing protein</fullName>
    </recommendedName>
</protein>